<evidence type="ECO:0000313" key="1">
    <source>
        <dbReference type="EMBL" id="EAR91975.1"/>
    </source>
</evidence>
<dbReference type="Proteomes" id="UP000009168">
    <property type="component" value="Unassembled WGS sequence"/>
</dbReference>
<accession>Q234M8</accession>
<evidence type="ECO:0000313" key="2">
    <source>
        <dbReference type="Proteomes" id="UP000009168"/>
    </source>
</evidence>
<dbReference type="GeneID" id="7841237"/>
<keyword evidence="2" id="KW-1185">Reference proteome</keyword>
<dbReference type="AlphaFoldDB" id="Q234M8"/>
<protein>
    <submittedName>
        <fullName evidence="1">Uncharacterized protein</fullName>
    </submittedName>
</protein>
<organism evidence="1 2">
    <name type="scientific">Tetrahymena thermophila (strain SB210)</name>
    <dbReference type="NCBI Taxonomy" id="312017"/>
    <lineage>
        <taxon>Eukaryota</taxon>
        <taxon>Sar</taxon>
        <taxon>Alveolata</taxon>
        <taxon>Ciliophora</taxon>
        <taxon>Intramacronucleata</taxon>
        <taxon>Oligohymenophorea</taxon>
        <taxon>Hymenostomatida</taxon>
        <taxon>Tetrahymenina</taxon>
        <taxon>Tetrahymenidae</taxon>
        <taxon>Tetrahymena</taxon>
    </lineage>
</organism>
<dbReference type="KEGG" id="tet:TTHERM_00102700"/>
<proteinExistence type="predicted"/>
<sequence length="170" mass="20632">MTLKVYNYLFEAVLFPDEEFDNHVLFLENEFQVDVLFPENQDSNFSLREDQRLLRRKGIQFGLCKTQLKVMNFLLNQSESYNQLSLQQKQQFDHRENLFGQQQKFLLMIDEFEDQFEQEIKLDEEEELIQKLLLEKKNQSHIRHYKKLQVLHQGLLVIYWNYSPPNVISL</sequence>
<dbReference type="EMBL" id="GG662767">
    <property type="protein sequence ID" value="EAR91975.1"/>
    <property type="molecule type" value="Genomic_DNA"/>
</dbReference>
<dbReference type="HOGENOM" id="CLU_1573808_0_0_1"/>
<dbReference type="InParanoid" id="Q234M8"/>
<reference evidence="2" key="1">
    <citation type="journal article" date="2006" name="PLoS Biol.">
        <title>Macronuclear genome sequence of the ciliate Tetrahymena thermophila, a model eukaryote.</title>
        <authorList>
            <person name="Eisen J.A."/>
            <person name="Coyne R.S."/>
            <person name="Wu M."/>
            <person name="Wu D."/>
            <person name="Thiagarajan M."/>
            <person name="Wortman J.R."/>
            <person name="Badger J.H."/>
            <person name="Ren Q."/>
            <person name="Amedeo P."/>
            <person name="Jones K.M."/>
            <person name="Tallon L.J."/>
            <person name="Delcher A.L."/>
            <person name="Salzberg S.L."/>
            <person name="Silva J.C."/>
            <person name="Haas B.J."/>
            <person name="Majoros W.H."/>
            <person name="Farzad M."/>
            <person name="Carlton J.M."/>
            <person name="Smith R.K. Jr."/>
            <person name="Garg J."/>
            <person name="Pearlman R.E."/>
            <person name="Karrer K.M."/>
            <person name="Sun L."/>
            <person name="Manning G."/>
            <person name="Elde N.C."/>
            <person name="Turkewitz A.P."/>
            <person name="Asai D.J."/>
            <person name="Wilkes D.E."/>
            <person name="Wang Y."/>
            <person name="Cai H."/>
            <person name="Collins K."/>
            <person name="Stewart B.A."/>
            <person name="Lee S.R."/>
            <person name="Wilamowska K."/>
            <person name="Weinberg Z."/>
            <person name="Ruzzo W.L."/>
            <person name="Wloga D."/>
            <person name="Gaertig J."/>
            <person name="Frankel J."/>
            <person name="Tsao C.-C."/>
            <person name="Gorovsky M.A."/>
            <person name="Keeling P.J."/>
            <person name="Waller R.F."/>
            <person name="Patron N.J."/>
            <person name="Cherry J.M."/>
            <person name="Stover N.A."/>
            <person name="Krieger C.J."/>
            <person name="del Toro C."/>
            <person name="Ryder H.F."/>
            <person name="Williamson S.C."/>
            <person name="Barbeau R.A."/>
            <person name="Hamilton E.P."/>
            <person name="Orias E."/>
        </authorList>
    </citation>
    <scope>NUCLEOTIDE SEQUENCE [LARGE SCALE GENOMIC DNA]</scope>
    <source>
        <strain evidence="2">SB210</strain>
    </source>
</reference>
<dbReference type="RefSeq" id="XP_001012220.1">
    <property type="nucleotide sequence ID" value="XM_001012220.1"/>
</dbReference>
<name>Q234M8_TETTS</name>
<gene>
    <name evidence="1" type="ORF">TTHERM_00102700</name>
</gene>